<dbReference type="AlphaFoldDB" id="A0A9P6GXS6"/>
<dbReference type="EMBL" id="SBJO01000185">
    <property type="protein sequence ID" value="KAF9762329.1"/>
    <property type="molecule type" value="Genomic_DNA"/>
</dbReference>
<comment type="caution">
    <text evidence="1">The sequence shown here is derived from an EMBL/GenBank/DDBJ whole genome shotgun (WGS) entry which is preliminary data.</text>
</comment>
<proteinExistence type="predicted"/>
<keyword evidence="2" id="KW-1185">Reference proteome</keyword>
<sequence>MEIRQIVFLLYVYIQRCFCSSKISYFTPEWYSCNMKNIQGDIETLFVSEEYIILKKTDEYTFSVFIKLSDKGYKIRAIENEYPNNLYNLTVVGYNELYQRTIPQIQSELLKKLSELFKNTKVICYFEFDFASIEIENLPPGDESKRCSAVKIANKESISSFKKECQDVIAKGSSVFYLKENVSKVINLFGDQTKEAEFKRLQLEYDKSTIILIIDQEFYELQRKRITQLMTDRREIILKEFRLKQSEDSLSKDQETSIFLISILQDIKKMDRLTLETHLANQKFYDLVTKILKFLFTEDFTLMNESPQSTFCFKLIERLSFENKEDLWKVFENMFSDCFSDYNDTIENTFKFESNFDENLGLFDLITNHFYPIENDEIKKYNDGDVKKDEIILDCDFIVALLNLFGENVEFLLNLTHFNGSDKTNINPNDLLEILEDFSMDICKTNICKIVELFKDVKDDPNPLNQHFKKTCLDIIREKTLYKKI</sequence>
<name>A0A9P6GXS6_9MICR</name>
<dbReference type="Proteomes" id="UP000740883">
    <property type="component" value="Unassembled WGS sequence"/>
</dbReference>
<protein>
    <submittedName>
        <fullName evidence="1">Uncharacterized protein</fullName>
    </submittedName>
</protein>
<gene>
    <name evidence="1" type="ORF">NGRA_2092</name>
</gene>
<organism evidence="1 2">
    <name type="scientific">Nosema granulosis</name>
    <dbReference type="NCBI Taxonomy" id="83296"/>
    <lineage>
        <taxon>Eukaryota</taxon>
        <taxon>Fungi</taxon>
        <taxon>Fungi incertae sedis</taxon>
        <taxon>Microsporidia</taxon>
        <taxon>Nosematidae</taxon>
        <taxon>Nosema</taxon>
    </lineage>
</organism>
<evidence type="ECO:0000313" key="1">
    <source>
        <dbReference type="EMBL" id="KAF9762329.1"/>
    </source>
</evidence>
<accession>A0A9P6GXS6</accession>
<reference evidence="1 2" key="1">
    <citation type="journal article" date="2020" name="Genome Biol. Evol.">
        <title>Comparative genomics of strictly vertically transmitted, feminizing microsporidia endosymbionts of amphipod crustaceans.</title>
        <authorList>
            <person name="Cormier A."/>
            <person name="Chebbi M.A."/>
            <person name="Giraud I."/>
            <person name="Wattier R."/>
            <person name="Teixeira M."/>
            <person name="Gilbert C."/>
            <person name="Rigaud T."/>
            <person name="Cordaux R."/>
        </authorList>
    </citation>
    <scope>NUCLEOTIDE SEQUENCE [LARGE SCALE GENOMIC DNA]</scope>
    <source>
        <strain evidence="1 2">Ou3-Ou53</strain>
    </source>
</reference>
<evidence type="ECO:0000313" key="2">
    <source>
        <dbReference type="Proteomes" id="UP000740883"/>
    </source>
</evidence>